<protein>
    <submittedName>
        <fullName evidence="1">Putative secreted protein</fullName>
    </submittedName>
</protein>
<proteinExistence type="predicted"/>
<sequence length="93" mass="10168">MIALNPKRLPKAVLVSTAIWIHLLSVSARSRSLWQVRMVTATSSFIHSVRSIRSARYCLPCSSVISSSPLQFSGSSFLLSSFSSISPISTLVR</sequence>
<dbReference type="EMBL" id="GGFJ01012835">
    <property type="protein sequence ID" value="MBW61976.1"/>
    <property type="molecule type" value="Transcribed_RNA"/>
</dbReference>
<accession>A0A2M4C9F2</accession>
<name>A0A2M4C9F2_9DIPT</name>
<dbReference type="AlphaFoldDB" id="A0A2M4C9F2"/>
<organism evidence="1">
    <name type="scientific">Anopheles marajoara</name>
    <dbReference type="NCBI Taxonomy" id="58244"/>
    <lineage>
        <taxon>Eukaryota</taxon>
        <taxon>Metazoa</taxon>
        <taxon>Ecdysozoa</taxon>
        <taxon>Arthropoda</taxon>
        <taxon>Hexapoda</taxon>
        <taxon>Insecta</taxon>
        <taxon>Pterygota</taxon>
        <taxon>Neoptera</taxon>
        <taxon>Endopterygota</taxon>
        <taxon>Diptera</taxon>
        <taxon>Nematocera</taxon>
        <taxon>Culicoidea</taxon>
        <taxon>Culicidae</taxon>
        <taxon>Anophelinae</taxon>
        <taxon>Anopheles</taxon>
    </lineage>
</organism>
<reference evidence="1" key="1">
    <citation type="submission" date="2018-01" db="EMBL/GenBank/DDBJ databases">
        <title>An insight into the sialome of Amazonian anophelines.</title>
        <authorList>
            <person name="Ribeiro J.M."/>
            <person name="Scarpassa V."/>
            <person name="Calvo E."/>
        </authorList>
    </citation>
    <scope>NUCLEOTIDE SEQUENCE</scope>
    <source>
        <tissue evidence="1">Salivary glands</tissue>
    </source>
</reference>
<evidence type="ECO:0000313" key="1">
    <source>
        <dbReference type="EMBL" id="MBW61976.1"/>
    </source>
</evidence>